<evidence type="ECO:0000313" key="2">
    <source>
        <dbReference type="EMBL" id="MBC1171433.1"/>
    </source>
</evidence>
<evidence type="ECO:0000259" key="1">
    <source>
        <dbReference type="SMART" id="SM00587"/>
    </source>
</evidence>
<keyword evidence="2" id="KW-0418">Kinase</keyword>
<dbReference type="PANTHER" id="PTHR11012">
    <property type="entry name" value="PROTEIN KINASE-LIKE DOMAIN-CONTAINING"/>
    <property type="match status" value="1"/>
</dbReference>
<dbReference type="SUPFAM" id="SSF56112">
    <property type="entry name" value="Protein kinase-like (PK-like)"/>
    <property type="match status" value="1"/>
</dbReference>
<organism evidence="3 4">
    <name type="scientific">Lutzomyia longipalpis</name>
    <name type="common">Sand fly</name>
    <dbReference type="NCBI Taxonomy" id="7200"/>
    <lineage>
        <taxon>Eukaryota</taxon>
        <taxon>Metazoa</taxon>
        <taxon>Ecdysozoa</taxon>
        <taxon>Arthropoda</taxon>
        <taxon>Hexapoda</taxon>
        <taxon>Insecta</taxon>
        <taxon>Pterygota</taxon>
        <taxon>Neoptera</taxon>
        <taxon>Endopterygota</taxon>
        <taxon>Diptera</taxon>
        <taxon>Nematocera</taxon>
        <taxon>Psychodoidea</taxon>
        <taxon>Psychodidae</taxon>
        <taxon>Lutzomyia</taxon>
        <taxon>Lutzomyia</taxon>
    </lineage>
</organism>
<dbReference type="GO" id="GO:0016301">
    <property type="term" value="F:kinase activity"/>
    <property type="evidence" value="ECO:0007669"/>
    <property type="project" value="UniProtKB-KW"/>
</dbReference>
<name>A0A1B0C979_LUTLO</name>
<protein>
    <submittedName>
        <fullName evidence="2">Putative ecdysteroid kinase</fullName>
    </submittedName>
</protein>
<dbReference type="Proteomes" id="UP000092461">
    <property type="component" value="Unassembled WGS sequence"/>
</dbReference>
<dbReference type="SMART" id="SM00587">
    <property type="entry name" value="CHK"/>
    <property type="match status" value="1"/>
</dbReference>
<dbReference type="InterPro" id="IPR011009">
    <property type="entry name" value="Kinase-like_dom_sf"/>
</dbReference>
<dbReference type="InterPro" id="IPR004119">
    <property type="entry name" value="EcKL"/>
</dbReference>
<dbReference type="Pfam" id="PF02958">
    <property type="entry name" value="EcKL"/>
    <property type="match status" value="1"/>
</dbReference>
<reference evidence="4" key="1">
    <citation type="submission" date="2012-05" db="EMBL/GenBank/DDBJ databases">
        <title>Whole Genome Assembly of Lutzomyia longipalpis.</title>
        <authorList>
            <person name="Richards S."/>
            <person name="Qu C."/>
            <person name="Dillon R."/>
            <person name="Worley K."/>
            <person name="Scherer S."/>
            <person name="Batterton M."/>
            <person name="Taylor A."/>
            <person name="Hawes A."/>
            <person name="Hernandez B."/>
            <person name="Kovar C."/>
            <person name="Mandapat C."/>
            <person name="Pham C."/>
            <person name="Qu C."/>
            <person name="Jing C."/>
            <person name="Bess C."/>
            <person name="Bandaranaike D."/>
            <person name="Ngo D."/>
            <person name="Ongeri F."/>
            <person name="Arias F."/>
            <person name="Lara F."/>
            <person name="Weissenberger G."/>
            <person name="Kamau G."/>
            <person name="Han H."/>
            <person name="Shen H."/>
            <person name="Dinh H."/>
            <person name="Khalil I."/>
            <person name="Jones J."/>
            <person name="Shafer J."/>
            <person name="Jayaseelan J."/>
            <person name="Quiroz J."/>
            <person name="Blankenburg K."/>
            <person name="Nguyen L."/>
            <person name="Jackson L."/>
            <person name="Francisco L."/>
            <person name="Tang L.-Y."/>
            <person name="Pu L.-L."/>
            <person name="Perales L."/>
            <person name="Lorensuhewa L."/>
            <person name="Munidasa M."/>
            <person name="Coyle M."/>
            <person name="Taylor M."/>
            <person name="Puazo M."/>
            <person name="Firestine M."/>
            <person name="Scheel M."/>
            <person name="Javaid M."/>
            <person name="Wang M."/>
            <person name="Li M."/>
            <person name="Tabassum N."/>
            <person name="Saada N."/>
            <person name="Osuji N."/>
            <person name="Aqrawi P."/>
            <person name="Fu Q."/>
            <person name="Thornton R."/>
            <person name="Raj R."/>
            <person name="Goodspeed R."/>
            <person name="Mata R."/>
            <person name="Najjar R."/>
            <person name="Gubbala S."/>
            <person name="Lee S."/>
            <person name="Denson S."/>
            <person name="Patil S."/>
            <person name="Macmil S."/>
            <person name="Qi S."/>
            <person name="Matskevitch T."/>
            <person name="Palculict T."/>
            <person name="Mathew T."/>
            <person name="Vee V."/>
            <person name="Velamala V."/>
            <person name="Korchina V."/>
            <person name="Cai W."/>
            <person name="Liu W."/>
            <person name="Dai W."/>
            <person name="Zou X."/>
            <person name="Zhu Y."/>
            <person name="Zhang Y."/>
            <person name="Wu Y.-Q."/>
            <person name="Xin Y."/>
            <person name="Nazarath L."/>
            <person name="Kovar C."/>
            <person name="Han Y."/>
            <person name="Muzny D."/>
            <person name="Gibbs R."/>
        </authorList>
    </citation>
    <scope>NUCLEOTIDE SEQUENCE [LARGE SCALE GENOMIC DNA]</scope>
    <source>
        <strain evidence="4">Jacobina</strain>
    </source>
</reference>
<evidence type="ECO:0000313" key="3">
    <source>
        <dbReference type="EnsemblMetazoa" id="LLOJ000501-PA"/>
    </source>
</evidence>
<accession>A0A1B0C979</accession>
<dbReference type="EMBL" id="GITU01002730">
    <property type="protein sequence ID" value="MBC1171433.1"/>
    <property type="molecule type" value="Transcribed_RNA"/>
</dbReference>
<dbReference type="PANTHER" id="PTHR11012:SF56">
    <property type="entry name" value="CHK KINASE-LIKE DOMAIN-CONTAINING PROTEIN-RELATED"/>
    <property type="match status" value="1"/>
</dbReference>
<dbReference type="VEuPathDB" id="VectorBase:LLOJ000501"/>
<dbReference type="AlphaFoldDB" id="A0A1B0C979"/>
<proteinExistence type="predicted"/>
<reference evidence="2" key="2">
    <citation type="journal article" date="2020" name="BMC">
        <title>Leishmania infection induces a limited differential gene expression in the sand fly midgut.</title>
        <authorList>
            <person name="Coutinho-Abreu I.V."/>
            <person name="Serafim T.D."/>
            <person name="Meneses C."/>
            <person name="Kamhawi S."/>
            <person name="Oliveira F."/>
            <person name="Valenzuela J.G."/>
        </authorList>
    </citation>
    <scope>NUCLEOTIDE SEQUENCE</scope>
    <source>
        <strain evidence="2">Jacobina</strain>
        <tissue evidence="2">Midgut</tissue>
    </source>
</reference>
<dbReference type="EnsemblMetazoa" id="LLOJ000501-RA">
    <property type="protein sequence ID" value="LLOJ000501-PA"/>
    <property type="gene ID" value="LLOJ000501"/>
</dbReference>
<dbReference type="VEuPathDB" id="VectorBase:LLONM1_003907"/>
<evidence type="ECO:0000313" key="4">
    <source>
        <dbReference type="Proteomes" id="UP000092461"/>
    </source>
</evidence>
<sequence>MTEAKRLKIELKSEAKAPEFLNKSFFQDILRKHDENEDIEITKFELIPGSKLRDHFSSVTFRAVVSYKLNENEITRPLIVKQCPPADEVEKDNLHQVQLFDREFEMYTKVFPEMTQILLSIGDMNEIAPSLIYHNEERKILILEDITRNGFEEHRGFLDFDDVMKIIDHLASFHALSYYIYDNKYDHPIDLTKFPCMTTEKVTKMQKLFEDAFNCLKEEVATWPGYEMYAEKIGSLKETFMKDLLNAYQPHPGGFNVLCHGDFTIKNLMFTKSEGKISETIFLDFQKSFWASPAIDLFSLLYGIGNAECRKRRGEILLRYQEFFADSLHLYQSIESLQHCWRLILRC</sequence>
<feature type="domain" description="CHK kinase-like" evidence="1">
    <location>
        <begin position="141"/>
        <end position="330"/>
    </location>
</feature>
<dbReference type="EMBL" id="AJWK01002025">
    <property type="status" value="NOT_ANNOTATED_CDS"/>
    <property type="molecule type" value="Genomic_DNA"/>
</dbReference>
<dbReference type="InterPro" id="IPR015897">
    <property type="entry name" value="CHK_kinase-like"/>
</dbReference>
<reference evidence="3" key="3">
    <citation type="submission" date="2020-05" db="UniProtKB">
        <authorList>
            <consortium name="EnsemblMetazoa"/>
        </authorList>
    </citation>
    <scope>IDENTIFICATION</scope>
    <source>
        <strain evidence="3">Jacobina</strain>
    </source>
</reference>
<keyword evidence="2" id="KW-0808">Transferase</keyword>
<dbReference type="Gene3D" id="3.90.1200.10">
    <property type="match status" value="1"/>
</dbReference>
<keyword evidence="4" id="KW-1185">Reference proteome</keyword>